<keyword evidence="3" id="KW-1185">Reference proteome</keyword>
<dbReference type="RefSeq" id="WP_148913515.1">
    <property type="nucleotide sequence ID" value="NZ_VSZS01000055.1"/>
</dbReference>
<sequence>MRQTIATLAALLFSAAPAFAESYTAVSNTAMSITGDIELDETGITFANGKTMAFSEKAADNLTIDGRARQASVYRVENPDDPTLESGNELCGNGDVTFIAAWEGSYGLTSLAVFTGDMPPESDESMCASYSYQATR</sequence>
<protein>
    <submittedName>
        <fullName evidence="2">Uncharacterized protein</fullName>
    </submittedName>
</protein>
<dbReference type="Proteomes" id="UP000323258">
    <property type="component" value="Unassembled WGS sequence"/>
</dbReference>
<comment type="caution">
    <text evidence="2">The sequence shown here is derived from an EMBL/GenBank/DDBJ whole genome shotgun (WGS) entry which is preliminary data.</text>
</comment>
<reference evidence="2 3" key="2">
    <citation type="submission" date="2019-09" db="EMBL/GenBank/DDBJ databases">
        <title>Mesorhizobium sp. MaA-C15 isolated from Microcystis aeruginosa.</title>
        <authorList>
            <person name="Jeong S.E."/>
            <person name="Jin H.M."/>
            <person name="Jeon C.O."/>
        </authorList>
    </citation>
    <scope>NUCLEOTIDE SEQUENCE [LARGE SCALE GENOMIC DNA]</scope>
    <source>
        <strain evidence="2 3">MaA-C15</strain>
    </source>
</reference>
<dbReference type="OrthoDB" id="8087244at2"/>
<gene>
    <name evidence="2" type="ORF">FY036_04525</name>
</gene>
<evidence type="ECO:0000313" key="2">
    <source>
        <dbReference type="EMBL" id="TYR34623.1"/>
    </source>
</evidence>
<accession>A0A5D4H2Z2</accession>
<feature type="signal peptide" evidence="1">
    <location>
        <begin position="1"/>
        <end position="20"/>
    </location>
</feature>
<keyword evidence="1" id="KW-0732">Signal</keyword>
<dbReference type="EMBL" id="VSZS01000055">
    <property type="protein sequence ID" value="TYR34623.1"/>
    <property type="molecule type" value="Genomic_DNA"/>
</dbReference>
<evidence type="ECO:0000256" key="1">
    <source>
        <dbReference type="SAM" id="SignalP"/>
    </source>
</evidence>
<feature type="chain" id="PRO_5023055527" evidence="1">
    <location>
        <begin position="21"/>
        <end position="136"/>
    </location>
</feature>
<dbReference type="AlphaFoldDB" id="A0A5D4H2Z2"/>
<evidence type="ECO:0000313" key="3">
    <source>
        <dbReference type="Proteomes" id="UP000323258"/>
    </source>
</evidence>
<proteinExistence type="predicted"/>
<reference evidence="2 3" key="1">
    <citation type="submission" date="2019-08" db="EMBL/GenBank/DDBJ databases">
        <authorList>
            <person name="Seo Y.L."/>
        </authorList>
    </citation>
    <scope>NUCLEOTIDE SEQUENCE [LARGE SCALE GENOMIC DNA]</scope>
    <source>
        <strain evidence="2 3">MaA-C15</strain>
    </source>
</reference>
<name>A0A5D4H2Z2_9HYPH</name>
<organism evidence="2 3">
    <name type="scientific">Neoaquamicrobium microcysteis</name>
    <dbReference type="NCBI Taxonomy" id="2682781"/>
    <lineage>
        <taxon>Bacteria</taxon>
        <taxon>Pseudomonadati</taxon>
        <taxon>Pseudomonadota</taxon>
        <taxon>Alphaproteobacteria</taxon>
        <taxon>Hyphomicrobiales</taxon>
        <taxon>Phyllobacteriaceae</taxon>
        <taxon>Neoaquamicrobium</taxon>
    </lineage>
</organism>